<evidence type="ECO:0000256" key="6">
    <source>
        <dbReference type="ARBA" id="ARBA00022777"/>
    </source>
</evidence>
<keyword evidence="7 9" id="KW-0067">ATP-binding</keyword>
<evidence type="ECO:0000313" key="11">
    <source>
        <dbReference type="Proteomes" id="UP001174908"/>
    </source>
</evidence>
<evidence type="ECO:0000256" key="3">
    <source>
        <dbReference type="ARBA" id="ARBA00012054"/>
    </source>
</evidence>
<dbReference type="RefSeq" id="WP_286659347.1">
    <property type="nucleotide sequence ID" value="NZ_JASZYV010000001.1"/>
</dbReference>
<dbReference type="InterPro" id="IPR006001">
    <property type="entry name" value="Therm_gnt_kin"/>
</dbReference>
<dbReference type="PANTHER" id="PTHR43442">
    <property type="entry name" value="GLUCONOKINASE-RELATED"/>
    <property type="match status" value="1"/>
</dbReference>
<evidence type="ECO:0000313" key="10">
    <source>
        <dbReference type="EMBL" id="MDM0044304.1"/>
    </source>
</evidence>
<dbReference type="NCBIfam" id="TIGR01313">
    <property type="entry name" value="therm_gnt_kin"/>
    <property type="match status" value="1"/>
</dbReference>
<keyword evidence="4 9" id="KW-0808">Transferase</keyword>
<dbReference type="EMBL" id="JASZYV010000001">
    <property type="protein sequence ID" value="MDM0044304.1"/>
    <property type="molecule type" value="Genomic_DNA"/>
</dbReference>
<comment type="caution">
    <text evidence="10">The sequence shown here is derived from an EMBL/GenBank/DDBJ whole genome shotgun (WGS) entry which is preliminary data.</text>
</comment>
<evidence type="ECO:0000256" key="1">
    <source>
        <dbReference type="ARBA" id="ARBA00004761"/>
    </source>
</evidence>
<reference evidence="10" key="1">
    <citation type="submission" date="2023-06" db="EMBL/GenBank/DDBJ databases">
        <authorList>
            <person name="Jiang Y."/>
            <person name="Liu Q."/>
        </authorList>
    </citation>
    <scope>NUCLEOTIDE SEQUENCE</scope>
    <source>
        <strain evidence="10">CGMCC 1.12089</strain>
    </source>
</reference>
<comment type="similarity">
    <text evidence="2 9">Belongs to the gluconokinase GntK/GntV family.</text>
</comment>
<evidence type="ECO:0000256" key="5">
    <source>
        <dbReference type="ARBA" id="ARBA00022741"/>
    </source>
</evidence>
<dbReference type="SUPFAM" id="SSF52540">
    <property type="entry name" value="P-loop containing nucleoside triphosphate hydrolases"/>
    <property type="match status" value="1"/>
</dbReference>
<organism evidence="10 11">
    <name type="scientific">Variovorax dokdonensis</name>
    <dbReference type="NCBI Taxonomy" id="344883"/>
    <lineage>
        <taxon>Bacteria</taxon>
        <taxon>Pseudomonadati</taxon>
        <taxon>Pseudomonadota</taxon>
        <taxon>Betaproteobacteria</taxon>
        <taxon>Burkholderiales</taxon>
        <taxon>Comamonadaceae</taxon>
        <taxon>Variovorax</taxon>
    </lineage>
</organism>
<sequence length="176" mass="18741">MQASSLVVMGVAGCGKSSVGHAVAQALGWSLIEGDDFHSPANRDKMSRGVALTDEDRADWLSALGQQIGGSDTPVVLTCSALKRAYRDGLRQANPKVLFLFLKLDRASAAQRVASRGEHFFSPALVDSQFAALEEPDAEAGVLTVDATASLARITQEAVRWLEQNDSQVNSAPEKT</sequence>
<dbReference type="Gene3D" id="3.40.50.300">
    <property type="entry name" value="P-loop containing nucleotide triphosphate hydrolases"/>
    <property type="match status" value="1"/>
</dbReference>
<dbReference type="GO" id="GO:0046316">
    <property type="term" value="F:gluconokinase activity"/>
    <property type="evidence" value="ECO:0007669"/>
    <property type="project" value="UniProtKB-EC"/>
</dbReference>
<dbReference type="PANTHER" id="PTHR43442:SF3">
    <property type="entry name" value="GLUCONOKINASE-RELATED"/>
    <property type="match status" value="1"/>
</dbReference>
<name>A0ABT7N8P5_9BURK</name>
<proteinExistence type="inferred from homology"/>
<keyword evidence="5 9" id="KW-0547">Nucleotide-binding</keyword>
<keyword evidence="11" id="KW-1185">Reference proteome</keyword>
<protein>
    <recommendedName>
        <fullName evidence="3 9">Gluconokinase</fullName>
        <ecNumber evidence="3 9">2.7.1.12</ecNumber>
    </recommendedName>
</protein>
<comment type="catalytic activity">
    <reaction evidence="8 9">
        <text>D-gluconate + ATP = 6-phospho-D-gluconate + ADP + H(+)</text>
        <dbReference type="Rhea" id="RHEA:19433"/>
        <dbReference type="ChEBI" id="CHEBI:15378"/>
        <dbReference type="ChEBI" id="CHEBI:18391"/>
        <dbReference type="ChEBI" id="CHEBI:30616"/>
        <dbReference type="ChEBI" id="CHEBI:58759"/>
        <dbReference type="ChEBI" id="CHEBI:456216"/>
        <dbReference type="EC" id="2.7.1.12"/>
    </reaction>
</comment>
<comment type="pathway">
    <text evidence="1">Carbohydrate acid metabolism.</text>
</comment>
<gene>
    <name evidence="10" type="ORF">QTH91_07420</name>
</gene>
<evidence type="ECO:0000256" key="4">
    <source>
        <dbReference type="ARBA" id="ARBA00022679"/>
    </source>
</evidence>
<evidence type="ECO:0000256" key="8">
    <source>
        <dbReference type="ARBA" id="ARBA00048090"/>
    </source>
</evidence>
<keyword evidence="6 9" id="KW-0418">Kinase</keyword>
<dbReference type="InterPro" id="IPR027417">
    <property type="entry name" value="P-loop_NTPase"/>
</dbReference>
<accession>A0ABT7N8P5</accession>
<dbReference type="CDD" id="cd02021">
    <property type="entry name" value="GntK"/>
    <property type="match status" value="1"/>
</dbReference>
<dbReference type="Proteomes" id="UP001174908">
    <property type="component" value="Unassembled WGS sequence"/>
</dbReference>
<evidence type="ECO:0000256" key="2">
    <source>
        <dbReference type="ARBA" id="ARBA00008420"/>
    </source>
</evidence>
<evidence type="ECO:0000256" key="7">
    <source>
        <dbReference type="ARBA" id="ARBA00022840"/>
    </source>
</evidence>
<evidence type="ECO:0000256" key="9">
    <source>
        <dbReference type="RuleBase" id="RU363066"/>
    </source>
</evidence>
<dbReference type="Pfam" id="PF13671">
    <property type="entry name" value="AAA_33"/>
    <property type="match status" value="1"/>
</dbReference>
<dbReference type="EC" id="2.7.1.12" evidence="3 9"/>